<dbReference type="Pfam" id="PF01979">
    <property type="entry name" value="Amidohydro_1"/>
    <property type="match status" value="1"/>
</dbReference>
<dbReference type="EMBL" id="JBHUMO010000056">
    <property type="protein sequence ID" value="MFD2729681.1"/>
    <property type="molecule type" value="Genomic_DNA"/>
</dbReference>
<dbReference type="PANTHER" id="PTHR43135:SF3">
    <property type="entry name" value="ALPHA-D-RIBOSE 1-METHYLPHOSPHONATE 5-TRIPHOSPHATE DIPHOSPHATASE"/>
    <property type="match status" value="1"/>
</dbReference>
<gene>
    <name evidence="2" type="ORF">ACFSR0_09650</name>
</gene>
<protein>
    <submittedName>
        <fullName evidence="2">Amidohydrolase family protein</fullName>
    </submittedName>
</protein>
<dbReference type="InterPro" id="IPR032466">
    <property type="entry name" value="Metal_Hydrolase"/>
</dbReference>
<organism evidence="2 3">
    <name type="scientific">Enterococcus camelliae</name>
    <dbReference type="NCBI Taxonomy" id="453959"/>
    <lineage>
        <taxon>Bacteria</taxon>
        <taxon>Bacillati</taxon>
        <taxon>Bacillota</taxon>
        <taxon>Bacilli</taxon>
        <taxon>Lactobacillales</taxon>
        <taxon>Enterococcaceae</taxon>
        <taxon>Enterococcus</taxon>
    </lineage>
</organism>
<dbReference type="CDD" id="cd01299">
    <property type="entry name" value="Met_dep_hydrolase_A"/>
    <property type="match status" value="1"/>
</dbReference>
<dbReference type="RefSeq" id="WP_379982267.1">
    <property type="nucleotide sequence ID" value="NZ_JBHUMO010000056.1"/>
</dbReference>
<comment type="caution">
    <text evidence="2">The sequence shown here is derived from an EMBL/GenBank/DDBJ whole genome shotgun (WGS) entry which is preliminary data.</text>
</comment>
<dbReference type="InterPro" id="IPR051781">
    <property type="entry name" value="Metallo-dep_Hydrolase"/>
</dbReference>
<feature type="domain" description="Amidohydrolase-related" evidence="1">
    <location>
        <begin position="55"/>
        <end position="394"/>
    </location>
</feature>
<dbReference type="PANTHER" id="PTHR43135">
    <property type="entry name" value="ALPHA-D-RIBOSE 1-METHYLPHOSPHONATE 5-TRIPHOSPHATE DIPHOSPHATASE"/>
    <property type="match status" value="1"/>
</dbReference>
<name>A0ABW5TNJ1_9ENTE</name>
<dbReference type="InterPro" id="IPR011059">
    <property type="entry name" value="Metal-dep_hydrolase_composite"/>
</dbReference>
<keyword evidence="3" id="KW-1185">Reference proteome</keyword>
<dbReference type="InterPro" id="IPR057744">
    <property type="entry name" value="OTAase-like"/>
</dbReference>
<reference evidence="3" key="1">
    <citation type="journal article" date="2019" name="Int. J. Syst. Evol. Microbiol.">
        <title>The Global Catalogue of Microorganisms (GCM) 10K type strain sequencing project: providing services to taxonomists for standard genome sequencing and annotation.</title>
        <authorList>
            <consortium name="The Broad Institute Genomics Platform"/>
            <consortium name="The Broad Institute Genome Sequencing Center for Infectious Disease"/>
            <person name="Wu L."/>
            <person name="Ma J."/>
        </authorList>
    </citation>
    <scope>NUCLEOTIDE SEQUENCE [LARGE SCALE GENOMIC DNA]</scope>
    <source>
        <strain evidence="3">TISTR 932</strain>
    </source>
</reference>
<dbReference type="SUPFAM" id="SSF51338">
    <property type="entry name" value="Composite domain of metallo-dependent hydrolases"/>
    <property type="match status" value="1"/>
</dbReference>
<dbReference type="SUPFAM" id="SSF51556">
    <property type="entry name" value="Metallo-dependent hydrolases"/>
    <property type="match status" value="1"/>
</dbReference>
<dbReference type="Gene3D" id="2.30.40.10">
    <property type="entry name" value="Urease, subunit C, domain 1"/>
    <property type="match status" value="1"/>
</dbReference>
<dbReference type="Gene3D" id="3.20.20.140">
    <property type="entry name" value="Metal-dependent hydrolases"/>
    <property type="match status" value="1"/>
</dbReference>
<sequence>MKKTVYRHAQVFTAQTDTFESLDLLVNEETGTFEKIAADIPINQDVEVVDLSGKFVIPGMINAHTHIILDPLFKIGGLSSVNGNQSEPVVDTLIALDNLTKLLKSGITYIRDVGSTFEIDLKLGKLEREGKIVTPGIIGSGSALMMTGGHGAELGREVDGPAETRKAARDLLKKGARNIKLMATGGVSIDGEQPTDVQLSVAEMQAAVTEAHHKGRTACAHAQGTQGIKNAILAGVDSVEHAIYLDEEAIEMFLSNGTYIVPTLAAPWAINQHIDLLPEFMVQKSLAVQDAHMKSIGLAAKAGVKIAMGTDAGTPFNDFEGMNALELQLMVEAGLTPLQALQAITINAAELLKISDHAGTIATGKLADFVVLTKNPLEDIHVIAEPKVVYKKGKKID</sequence>
<evidence type="ECO:0000313" key="3">
    <source>
        <dbReference type="Proteomes" id="UP001597427"/>
    </source>
</evidence>
<dbReference type="InterPro" id="IPR006680">
    <property type="entry name" value="Amidohydro-rel"/>
</dbReference>
<proteinExistence type="predicted"/>
<accession>A0ABW5TNJ1</accession>
<evidence type="ECO:0000313" key="2">
    <source>
        <dbReference type="EMBL" id="MFD2729681.1"/>
    </source>
</evidence>
<evidence type="ECO:0000259" key="1">
    <source>
        <dbReference type="Pfam" id="PF01979"/>
    </source>
</evidence>
<dbReference type="Proteomes" id="UP001597427">
    <property type="component" value="Unassembled WGS sequence"/>
</dbReference>